<keyword evidence="3" id="KW-1185">Reference proteome</keyword>
<name>A0A1I0E1U8_9GAMM</name>
<dbReference type="STRING" id="1123402.SAMN02583745_02197"/>
<dbReference type="Gene3D" id="3.40.630.30">
    <property type="match status" value="1"/>
</dbReference>
<evidence type="ECO:0000313" key="3">
    <source>
        <dbReference type="Proteomes" id="UP000242642"/>
    </source>
</evidence>
<dbReference type="GO" id="GO:0016747">
    <property type="term" value="F:acyltransferase activity, transferring groups other than amino-acyl groups"/>
    <property type="evidence" value="ECO:0007669"/>
    <property type="project" value="InterPro"/>
</dbReference>
<gene>
    <name evidence="2" type="ORF">SAMN02583745_02197</name>
</gene>
<dbReference type="Proteomes" id="UP000242642">
    <property type="component" value="Unassembled WGS sequence"/>
</dbReference>
<dbReference type="AlphaFoldDB" id="A0A1I0E1U8"/>
<keyword evidence="2" id="KW-0808">Transferase</keyword>
<dbReference type="InterPro" id="IPR016181">
    <property type="entry name" value="Acyl_CoA_acyltransferase"/>
</dbReference>
<dbReference type="InterPro" id="IPR000182">
    <property type="entry name" value="GNAT_dom"/>
</dbReference>
<dbReference type="RefSeq" id="WP_093320961.1">
    <property type="nucleotide sequence ID" value="NZ_FOHV01000021.1"/>
</dbReference>
<dbReference type="OrthoDB" id="8116329at2"/>
<proteinExistence type="predicted"/>
<accession>A0A1I0E1U8</accession>
<dbReference type="Pfam" id="PF00583">
    <property type="entry name" value="Acetyltransf_1"/>
    <property type="match status" value="1"/>
</dbReference>
<dbReference type="PROSITE" id="PS51186">
    <property type="entry name" value="GNAT"/>
    <property type="match status" value="1"/>
</dbReference>
<protein>
    <submittedName>
        <fullName evidence="2">Acetyltransferase (GNAT) domain-containing protein</fullName>
    </submittedName>
</protein>
<reference evidence="3" key="1">
    <citation type="submission" date="2016-10" db="EMBL/GenBank/DDBJ databases">
        <authorList>
            <person name="Varghese N."/>
            <person name="Submissions S."/>
        </authorList>
    </citation>
    <scope>NUCLEOTIDE SEQUENCE [LARGE SCALE GENOMIC DNA]</scope>
    <source>
        <strain evidence="3">DSM 18579</strain>
    </source>
</reference>
<sequence length="167" mass="19093">MTHRIFKQLTIEDSENLASLISRSYAQNLALGIQFDASFMTHDDAREQILSHAVYGLFEEAKLIATVTIRFPWSNKPGPEALPHIGWFAVEETYKGQKIGLALLNCLETEILMKTLKAKEYTLGTASNHPWLVEYYKQFGFIELYIKDIGKPHKTLFMKKTLLTLTP</sequence>
<organism evidence="2 3">
    <name type="scientific">Thorsellia anophelis DSM 18579</name>
    <dbReference type="NCBI Taxonomy" id="1123402"/>
    <lineage>
        <taxon>Bacteria</taxon>
        <taxon>Pseudomonadati</taxon>
        <taxon>Pseudomonadota</taxon>
        <taxon>Gammaproteobacteria</taxon>
        <taxon>Enterobacterales</taxon>
        <taxon>Thorselliaceae</taxon>
        <taxon>Thorsellia</taxon>
    </lineage>
</organism>
<dbReference type="CDD" id="cd04301">
    <property type="entry name" value="NAT_SF"/>
    <property type="match status" value="1"/>
</dbReference>
<feature type="domain" description="N-acetyltransferase" evidence="1">
    <location>
        <begin position="4"/>
        <end position="163"/>
    </location>
</feature>
<dbReference type="EMBL" id="FOHV01000021">
    <property type="protein sequence ID" value="SET38149.1"/>
    <property type="molecule type" value="Genomic_DNA"/>
</dbReference>
<evidence type="ECO:0000313" key="2">
    <source>
        <dbReference type="EMBL" id="SET38149.1"/>
    </source>
</evidence>
<evidence type="ECO:0000259" key="1">
    <source>
        <dbReference type="PROSITE" id="PS51186"/>
    </source>
</evidence>
<dbReference type="SUPFAM" id="SSF55729">
    <property type="entry name" value="Acyl-CoA N-acyltransferases (Nat)"/>
    <property type="match status" value="1"/>
</dbReference>